<dbReference type="SUPFAM" id="SSF54211">
    <property type="entry name" value="Ribosomal protein S5 domain 2-like"/>
    <property type="match status" value="1"/>
</dbReference>
<dbReference type="NCBIfam" id="TIGR00154">
    <property type="entry name" value="ispE"/>
    <property type="match status" value="1"/>
</dbReference>
<dbReference type="GO" id="GO:0019288">
    <property type="term" value="P:isopentenyl diphosphate biosynthetic process, methylerythritol 4-phosphate pathway"/>
    <property type="evidence" value="ECO:0007669"/>
    <property type="project" value="UniProtKB-UniRule"/>
</dbReference>
<comment type="catalytic activity">
    <reaction evidence="9">
        <text>4-CDP-2-C-methyl-D-erythritol + ATP = 4-CDP-2-C-methyl-D-erythritol 2-phosphate + ADP + H(+)</text>
        <dbReference type="Rhea" id="RHEA:18437"/>
        <dbReference type="ChEBI" id="CHEBI:15378"/>
        <dbReference type="ChEBI" id="CHEBI:30616"/>
        <dbReference type="ChEBI" id="CHEBI:57823"/>
        <dbReference type="ChEBI" id="CHEBI:57919"/>
        <dbReference type="ChEBI" id="CHEBI:456216"/>
        <dbReference type="EC" id="2.7.1.148"/>
    </reaction>
</comment>
<dbReference type="RefSeq" id="WP_304543670.1">
    <property type="nucleotide sequence ID" value="NZ_JARPTC010000019.1"/>
</dbReference>
<dbReference type="InterPro" id="IPR013750">
    <property type="entry name" value="GHMP_kinase_C_dom"/>
</dbReference>
<evidence type="ECO:0000313" key="12">
    <source>
        <dbReference type="EMBL" id="MDO7788074.1"/>
    </source>
</evidence>
<dbReference type="InterPro" id="IPR020568">
    <property type="entry name" value="Ribosomal_Su5_D2-typ_SF"/>
</dbReference>
<name>A0AAW7ZE84_9FIRM</name>
<sequence length="282" mass="29677">MSVTLRAHAKINLTLDVLARRPDGYHEVEMIMQSIELHDTLNFNIAQKDITLMVTGLPVPEGADNLVLKAAHLLREFSGTELGATISLNKKIPVAAGLAGGSTDAAATMLGLNQLWNLGLQRDDLMGLALQLGADVSFCLLGGTAIARGIGEVLSPLASAPRFGVVLVKPSFGISTKDVYQNLSLDNLGLRPNTSAMVRALGEGNLKQVAGELVNVLESVTIQIKPELNELKTKLKKAGCQGVLMSGSGPTIFGLTADMKSAVEVAKGLDLPDCQVLVTGMI</sequence>
<keyword evidence="13" id="KW-1185">Reference proteome</keyword>
<evidence type="ECO:0000256" key="4">
    <source>
        <dbReference type="ARBA" id="ARBA00022679"/>
    </source>
</evidence>
<dbReference type="Proteomes" id="UP001172911">
    <property type="component" value="Unassembled WGS sequence"/>
</dbReference>
<organism evidence="12 13">
    <name type="scientific">Desulforamulus aquiferis</name>
    <dbReference type="NCBI Taxonomy" id="1397668"/>
    <lineage>
        <taxon>Bacteria</taxon>
        <taxon>Bacillati</taxon>
        <taxon>Bacillota</taxon>
        <taxon>Clostridia</taxon>
        <taxon>Eubacteriales</taxon>
        <taxon>Peptococcaceae</taxon>
        <taxon>Desulforamulus</taxon>
    </lineage>
</organism>
<keyword evidence="9" id="KW-0414">Isoprene biosynthesis</keyword>
<dbReference type="PANTHER" id="PTHR43527:SF2">
    <property type="entry name" value="4-DIPHOSPHOCYTIDYL-2-C-METHYL-D-ERYTHRITOL KINASE, CHLOROPLASTIC"/>
    <property type="match status" value="1"/>
</dbReference>
<dbReference type="EC" id="2.7.1.148" evidence="2 9"/>
<dbReference type="InterPro" id="IPR014721">
    <property type="entry name" value="Ribsml_uS5_D2-typ_fold_subgr"/>
</dbReference>
<accession>A0AAW7ZE84</accession>
<dbReference type="InterPro" id="IPR036554">
    <property type="entry name" value="GHMP_kinase_C_sf"/>
</dbReference>
<feature type="binding site" evidence="9">
    <location>
        <begin position="93"/>
        <end position="103"/>
    </location>
    <ligand>
        <name>ATP</name>
        <dbReference type="ChEBI" id="CHEBI:30616"/>
    </ligand>
</feature>
<comment type="function">
    <text evidence="9">Catalyzes the phosphorylation of the position 2 hydroxy group of 4-diphosphocytidyl-2C-methyl-D-erythritol.</text>
</comment>
<dbReference type="Gene3D" id="3.30.70.890">
    <property type="entry name" value="GHMP kinase, C-terminal domain"/>
    <property type="match status" value="1"/>
</dbReference>
<gene>
    <name evidence="9 12" type="primary">ispE</name>
    <name evidence="12" type="ORF">P6N53_12650</name>
</gene>
<keyword evidence="5 9" id="KW-0547">Nucleotide-binding</keyword>
<reference evidence="12" key="1">
    <citation type="journal article" date="2023" name="J. Hazard. Mater.">
        <title>Anaerobic biodegradation of pyrene and benzo[a]pyrene by a new sulfate-reducing Desulforamulus aquiferis strain DSA.</title>
        <authorList>
            <person name="Zhang Z."/>
            <person name="Sun J."/>
            <person name="Gong X."/>
            <person name="Wang C."/>
            <person name="Wang H."/>
        </authorList>
    </citation>
    <scope>NUCLEOTIDE SEQUENCE</scope>
    <source>
        <strain evidence="12">DSA</strain>
    </source>
</reference>
<feature type="domain" description="GHMP kinase N-terminal" evidence="10">
    <location>
        <begin position="65"/>
        <end position="143"/>
    </location>
</feature>
<comment type="caution">
    <text evidence="12">The sequence shown here is derived from an EMBL/GenBank/DDBJ whole genome shotgun (WGS) entry which is preliminary data.</text>
</comment>
<evidence type="ECO:0000256" key="7">
    <source>
        <dbReference type="ARBA" id="ARBA00022840"/>
    </source>
</evidence>
<protein>
    <recommendedName>
        <fullName evidence="3 9">4-diphosphocytidyl-2-C-methyl-D-erythritol kinase</fullName>
        <shortName evidence="9">CMK</shortName>
        <ecNumber evidence="2 9">2.7.1.148</ecNumber>
    </recommendedName>
    <alternativeName>
        <fullName evidence="8 9">4-(cytidine-5'-diphospho)-2-C-methyl-D-erythritol kinase</fullName>
    </alternativeName>
</protein>
<dbReference type="SUPFAM" id="SSF55060">
    <property type="entry name" value="GHMP Kinase, C-terminal domain"/>
    <property type="match status" value="1"/>
</dbReference>
<evidence type="ECO:0000256" key="3">
    <source>
        <dbReference type="ARBA" id="ARBA00017473"/>
    </source>
</evidence>
<evidence type="ECO:0000256" key="2">
    <source>
        <dbReference type="ARBA" id="ARBA00012052"/>
    </source>
</evidence>
<evidence type="ECO:0000256" key="1">
    <source>
        <dbReference type="ARBA" id="ARBA00009684"/>
    </source>
</evidence>
<reference evidence="12" key="2">
    <citation type="submission" date="2023-03" db="EMBL/GenBank/DDBJ databases">
        <authorList>
            <person name="Zhang Z."/>
        </authorList>
    </citation>
    <scope>NUCLEOTIDE SEQUENCE</scope>
    <source>
        <strain evidence="12">DSA</strain>
    </source>
</reference>
<feature type="domain" description="GHMP kinase C-terminal" evidence="11">
    <location>
        <begin position="198"/>
        <end position="267"/>
    </location>
</feature>
<dbReference type="HAMAP" id="MF_00061">
    <property type="entry name" value="IspE"/>
    <property type="match status" value="1"/>
</dbReference>
<feature type="active site" evidence="9">
    <location>
        <position position="135"/>
    </location>
</feature>
<proteinExistence type="inferred from homology"/>
<dbReference type="GO" id="GO:0050515">
    <property type="term" value="F:4-(cytidine 5'-diphospho)-2-C-methyl-D-erythritol kinase activity"/>
    <property type="evidence" value="ECO:0007669"/>
    <property type="project" value="UniProtKB-UniRule"/>
</dbReference>
<dbReference type="GO" id="GO:0016114">
    <property type="term" value="P:terpenoid biosynthetic process"/>
    <property type="evidence" value="ECO:0007669"/>
    <property type="project" value="UniProtKB-UniRule"/>
</dbReference>
<evidence type="ECO:0000256" key="6">
    <source>
        <dbReference type="ARBA" id="ARBA00022777"/>
    </source>
</evidence>
<keyword evidence="4 9" id="KW-0808">Transferase</keyword>
<dbReference type="Gene3D" id="3.30.230.10">
    <property type="match status" value="1"/>
</dbReference>
<keyword evidence="6 9" id="KW-0418">Kinase</keyword>
<feature type="active site" evidence="9">
    <location>
        <position position="10"/>
    </location>
</feature>
<evidence type="ECO:0000256" key="8">
    <source>
        <dbReference type="ARBA" id="ARBA00032554"/>
    </source>
</evidence>
<dbReference type="Pfam" id="PF00288">
    <property type="entry name" value="GHMP_kinases_N"/>
    <property type="match status" value="1"/>
</dbReference>
<dbReference type="PANTHER" id="PTHR43527">
    <property type="entry name" value="4-DIPHOSPHOCYTIDYL-2-C-METHYL-D-ERYTHRITOL KINASE, CHLOROPLASTIC"/>
    <property type="match status" value="1"/>
</dbReference>
<dbReference type="PIRSF" id="PIRSF010376">
    <property type="entry name" value="IspE"/>
    <property type="match status" value="1"/>
</dbReference>
<dbReference type="InterPro" id="IPR006204">
    <property type="entry name" value="GHMP_kinase_N_dom"/>
</dbReference>
<dbReference type="NCBIfam" id="NF011202">
    <property type="entry name" value="PRK14608.1"/>
    <property type="match status" value="1"/>
</dbReference>
<evidence type="ECO:0000259" key="10">
    <source>
        <dbReference type="Pfam" id="PF00288"/>
    </source>
</evidence>
<dbReference type="Pfam" id="PF08544">
    <property type="entry name" value="GHMP_kinases_C"/>
    <property type="match status" value="1"/>
</dbReference>
<comment type="pathway">
    <text evidence="9">Isoprenoid biosynthesis; isopentenyl diphosphate biosynthesis via DXP pathway; isopentenyl diphosphate from 1-deoxy-D-xylulose 5-phosphate: step 3/6.</text>
</comment>
<comment type="similarity">
    <text evidence="1 9">Belongs to the GHMP kinase family. IspE subfamily.</text>
</comment>
<dbReference type="AlphaFoldDB" id="A0AAW7ZE84"/>
<dbReference type="GO" id="GO:0005524">
    <property type="term" value="F:ATP binding"/>
    <property type="evidence" value="ECO:0007669"/>
    <property type="project" value="UniProtKB-UniRule"/>
</dbReference>
<keyword evidence="7 9" id="KW-0067">ATP-binding</keyword>
<evidence type="ECO:0000259" key="11">
    <source>
        <dbReference type="Pfam" id="PF08544"/>
    </source>
</evidence>
<evidence type="ECO:0000313" key="13">
    <source>
        <dbReference type="Proteomes" id="UP001172911"/>
    </source>
</evidence>
<dbReference type="EMBL" id="JARPTC010000019">
    <property type="protein sequence ID" value="MDO7788074.1"/>
    <property type="molecule type" value="Genomic_DNA"/>
</dbReference>
<dbReference type="InterPro" id="IPR004424">
    <property type="entry name" value="IspE"/>
</dbReference>
<evidence type="ECO:0000256" key="5">
    <source>
        <dbReference type="ARBA" id="ARBA00022741"/>
    </source>
</evidence>
<evidence type="ECO:0000256" key="9">
    <source>
        <dbReference type="HAMAP-Rule" id="MF_00061"/>
    </source>
</evidence>